<keyword evidence="2" id="KW-0472">Membrane</keyword>
<sequence length="199" mass="19728">MSDPSRARTGAHRPRRSPLAVLVPLALAVAAVVALLVAVGGLLGGGDVGDDTPTASATTKPVTTTRTTTPATTPVTSAPVTSAPAPSTPASSTPASRLEQARPGSAAVDRSARVSVLNSTRTAGLAAKAAATLRTAGWAVSATGNYRQATPPTTVYYPGDLEATARAVAADLGRSVRVQPSSQFGTAGLTVVLGADFSG</sequence>
<dbReference type="PANTHER" id="PTHR33392:SF6">
    <property type="entry name" value="POLYISOPRENYL-TEICHOIC ACID--PEPTIDOGLYCAN TEICHOIC ACID TRANSFERASE TAGU"/>
    <property type="match status" value="1"/>
</dbReference>
<dbReference type="InterPro" id="IPR027381">
    <property type="entry name" value="LytR/CpsA/Psr_C"/>
</dbReference>
<evidence type="ECO:0000256" key="1">
    <source>
        <dbReference type="SAM" id="MobiDB-lite"/>
    </source>
</evidence>
<name>A0ABQ6JH50_9ACTN</name>
<keyword evidence="5" id="KW-1185">Reference proteome</keyword>
<evidence type="ECO:0000259" key="3">
    <source>
        <dbReference type="Pfam" id="PF13399"/>
    </source>
</evidence>
<dbReference type="Pfam" id="PF13399">
    <property type="entry name" value="LytR_C"/>
    <property type="match status" value="1"/>
</dbReference>
<organism evidence="4 5">
    <name type="scientific">Angustibacter aerolatus</name>
    <dbReference type="NCBI Taxonomy" id="1162965"/>
    <lineage>
        <taxon>Bacteria</taxon>
        <taxon>Bacillati</taxon>
        <taxon>Actinomycetota</taxon>
        <taxon>Actinomycetes</taxon>
        <taxon>Kineosporiales</taxon>
        <taxon>Kineosporiaceae</taxon>
    </lineage>
</organism>
<keyword evidence="2" id="KW-1133">Transmembrane helix</keyword>
<gene>
    <name evidence="4" type="ORF">GCM10025868_16990</name>
</gene>
<feature type="domain" description="LytR/CpsA/Psr regulator C-terminal" evidence="3">
    <location>
        <begin position="112"/>
        <end position="197"/>
    </location>
</feature>
<dbReference type="PANTHER" id="PTHR33392">
    <property type="entry name" value="POLYISOPRENYL-TEICHOIC ACID--PEPTIDOGLYCAN TEICHOIC ACID TRANSFERASE TAGU"/>
    <property type="match status" value="1"/>
</dbReference>
<reference evidence="5" key="1">
    <citation type="journal article" date="2019" name="Int. J. Syst. Evol. Microbiol.">
        <title>The Global Catalogue of Microorganisms (GCM) 10K type strain sequencing project: providing services to taxonomists for standard genome sequencing and annotation.</title>
        <authorList>
            <consortium name="The Broad Institute Genomics Platform"/>
            <consortium name="The Broad Institute Genome Sequencing Center for Infectious Disease"/>
            <person name="Wu L."/>
            <person name="Ma J."/>
        </authorList>
    </citation>
    <scope>NUCLEOTIDE SEQUENCE [LARGE SCALE GENOMIC DNA]</scope>
    <source>
        <strain evidence="5">NBRC 108730</strain>
    </source>
</reference>
<evidence type="ECO:0000313" key="4">
    <source>
        <dbReference type="EMBL" id="GMA86449.1"/>
    </source>
</evidence>
<accession>A0ABQ6JH50</accession>
<protein>
    <recommendedName>
        <fullName evidence="3">LytR/CpsA/Psr regulator C-terminal domain-containing protein</fullName>
    </recommendedName>
</protein>
<feature type="transmembrane region" description="Helical" evidence="2">
    <location>
        <begin position="21"/>
        <end position="43"/>
    </location>
</feature>
<keyword evidence="2" id="KW-0812">Transmembrane</keyword>
<dbReference type="InterPro" id="IPR050922">
    <property type="entry name" value="LytR/CpsA/Psr_CW_biosynth"/>
</dbReference>
<evidence type="ECO:0000256" key="2">
    <source>
        <dbReference type="SAM" id="Phobius"/>
    </source>
</evidence>
<dbReference type="EMBL" id="BSUZ01000001">
    <property type="protein sequence ID" value="GMA86449.1"/>
    <property type="molecule type" value="Genomic_DNA"/>
</dbReference>
<feature type="compositionally biased region" description="Low complexity" evidence="1">
    <location>
        <begin position="51"/>
        <end position="96"/>
    </location>
</feature>
<dbReference type="Proteomes" id="UP001157017">
    <property type="component" value="Unassembled WGS sequence"/>
</dbReference>
<comment type="caution">
    <text evidence="4">The sequence shown here is derived from an EMBL/GenBank/DDBJ whole genome shotgun (WGS) entry which is preliminary data.</text>
</comment>
<evidence type="ECO:0000313" key="5">
    <source>
        <dbReference type="Proteomes" id="UP001157017"/>
    </source>
</evidence>
<feature type="region of interest" description="Disordered" evidence="1">
    <location>
        <begin position="46"/>
        <end position="109"/>
    </location>
</feature>
<dbReference type="Gene3D" id="3.30.70.2390">
    <property type="match status" value="1"/>
</dbReference>
<proteinExistence type="predicted"/>